<gene>
    <name evidence="3" type="ORF">OEA41_009450</name>
</gene>
<keyword evidence="4" id="KW-1185">Reference proteome</keyword>
<comment type="caution">
    <text evidence="3">The sequence shown here is derived from an EMBL/GenBank/DDBJ whole genome shotgun (WGS) entry which is preliminary data.</text>
</comment>
<protein>
    <submittedName>
        <fullName evidence="3">Uncharacterized protein</fullName>
    </submittedName>
</protein>
<evidence type="ECO:0000256" key="2">
    <source>
        <dbReference type="SAM" id="Phobius"/>
    </source>
</evidence>
<accession>A0AAE0DI20</accession>
<dbReference type="AlphaFoldDB" id="A0AAE0DI20"/>
<dbReference type="Proteomes" id="UP001276659">
    <property type="component" value="Unassembled WGS sequence"/>
</dbReference>
<feature type="region of interest" description="Disordered" evidence="1">
    <location>
        <begin position="107"/>
        <end position="129"/>
    </location>
</feature>
<evidence type="ECO:0000313" key="3">
    <source>
        <dbReference type="EMBL" id="KAK3170065.1"/>
    </source>
</evidence>
<evidence type="ECO:0000256" key="1">
    <source>
        <dbReference type="SAM" id="MobiDB-lite"/>
    </source>
</evidence>
<name>A0AAE0DI20_9LECA</name>
<keyword evidence="2" id="KW-1133">Transmembrane helix</keyword>
<keyword evidence="2" id="KW-0472">Membrane</keyword>
<sequence>MTNTITMAATVLKRSEYDLTTTELVQGFPHFIGTGIKLFAFTGAVILVFIAIGGLIFLAVLGLTNGIWALIDYAQRRKTLRRAQMDADEVALGLVADGSQVTGLLEGADPAEGSSTMDNGAGGRVKTEV</sequence>
<proteinExistence type="predicted"/>
<reference evidence="3" key="1">
    <citation type="submission" date="2022-11" db="EMBL/GenBank/DDBJ databases">
        <title>Chromosomal genome sequence assembly and mating type (MAT) locus characterization of the leprose asexual lichenized fungus Lepraria neglecta (Nyl.) Erichsen.</title>
        <authorList>
            <person name="Allen J.L."/>
            <person name="Pfeffer B."/>
        </authorList>
    </citation>
    <scope>NUCLEOTIDE SEQUENCE</scope>
    <source>
        <strain evidence="3">Allen 5258</strain>
    </source>
</reference>
<keyword evidence="2" id="KW-0812">Transmembrane</keyword>
<dbReference type="EMBL" id="JASNWA010000009">
    <property type="protein sequence ID" value="KAK3170065.1"/>
    <property type="molecule type" value="Genomic_DNA"/>
</dbReference>
<feature type="transmembrane region" description="Helical" evidence="2">
    <location>
        <begin position="38"/>
        <end position="71"/>
    </location>
</feature>
<organism evidence="3 4">
    <name type="scientific">Lepraria neglecta</name>
    <dbReference type="NCBI Taxonomy" id="209136"/>
    <lineage>
        <taxon>Eukaryota</taxon>
        <taxon>Fungi</taxon>
        <taxon>Dikarya</taxon>
        <taxon>Ascomycota</taxon>
        <taxon>Pezizomycotina</taxon>
        <taxon>Lecanoromycetes</taxon>
        <taxon>OSLEUM clade</taxon>
        <taxon>Lecanoromycetidae</taxon>
        <taxon>Lecanorales</taxon>
        <taxon>Lecanorineae</taxon>
        <taxon>Stereocaulaceae</taxon>
        <taxon>Lepraria</taxon>
    </lineage>
</organism>
<evidence type="ECO:0000313" key="4">
    <source>
        <dbReference type="Proteomes" id="UP001276659"/>
    </source>
</evidence>